<feature type="transmembrane region" description="Helical" evidence="8">
    <location>
        <begin position="82"/>
        <end position="100"/>
    </location>
</feature>
<evidence type="ECO:0000256" key="8">
    <source>
        <dbReference type="SAM" id="Phobius"/>
    </source>
</evidence>
<accession>A0ABV1KLY4</accession>
<evidence type="ECO:0000256" key="7">
    <source>
        <dbReference type="SAM" id="MobiDB-lite"/>
    </source>
</evidence>
<feature type="domain" description="MgtC/SapB/SrpB/YhiD N-terminal" evidence="9">
    <location>
        <begin position="23"/>
        <end position="151"/>
    </location>
</feature>
<feature type="transmembrane region" description="Helical" evidence="8">
    <location>
        <begin position="18"/>
        <end position="35"/>
    </location>
</feature>
<evidence type="ECO:0000256" key="3">
    <source>
        <dbReference type="ARBA" id="ARBA00022475"/>
    </source>
</evidence>
<evidence type="ECO:0000256" key="6">
    <source>
        <dbReference type="ARBA" id="ARBA00023136"/>
    </source>
</evidence>
<feature type="compositionally biased region" description="Basic and acidic residues" evidence="7">
    <location>
        <begin position="257"/>
        <end position="267"/>
    </location>
</feature>
<dbReference type="PANTHER" id="PTHR33778:SF1">
    <property type="entry name" value="MAGNESIUM TRANSPORTER YHID-RELATED"/>
    <property type="match status" value="1"/>
</dbReference>
<evidence type="ECO:0000256" key="5">
    <source>
        <dbReference type="ARBA" id="ARBA00022989"/>
    </source>
</evidence>
<keyword evidence="4 8" id="KW-0812">Transmembrane</keyword>
<comment type="caution">
    <text evidence="10">The sequence shown here is derived from an EMBL/GenBank/DDBJ whole genome shotgun (WGS) entry which is preliminary data.</text>
</comment>
<evidence type="ECO:0000313" key="11">
    <source>
        <dbReference type="Proteomes" id="UP001494902"/>
    </source>
</evidence>
<comment type="subcellular location">
    <subcellularLocation>
        <location evidence="1">Cell membrane</location>
        <topology evidence="1">Multi-pass membrane protein</topology>
    </subcellularLocation>
</comment>
<protein>
    <submittedName>
        <fullName evidence="10">MgtC/SapB family protein</fullName>
    </submittedName>
</protein>
<comment type="similarity">
    <text evidence="2">Belongs to the MgtC/SapB family.</text>
</comment>
<keyword evidence="11" id="KW-1185">Reference proteome</keyword>
<dbReference type="Proteomes" id="UP001494902">
    <property type="component" value="Unassembled WGS sequence"/>
</dbReference>
<organism evidence="10 11">
    <name type="scientific">Pseudonocardia nematodicida</name>
    <dbReference type="NCBI Taxonomy" id="1206997"/>
    <lineage>
        <taxon>Bacteria</taxon>
        <taxon>Bacillati</taxon>
        <taxon>Actinomycetota</taxon>
        <taxon>Actinomycetes</taxon>
        <taxon>Pseudonocardiales</taxon>
        <taxon>Pseudonocardiaceae</taxon>
        <taxon>Pseudonocardia</taxon>
    </lineage>
</organism>
<feature type="transmembrane region" description="Helical" evidence="8">
    <location>
        <begin position="47"/>
        <end position="67"/>
    </location>
</feature>
<dbReference type="RefSeq" id="WP_349301913.1">
    <property type="nucleotide sequence ID" value="NZ_JBEDNQ010000018.1"/>
</dbReference>
<keyword evidence="6 8" id="KW-0472">Membrane</keyword>
<feature type="region of interest" description="Disordered" evidence="7">
    <location>
        <begin position="226"/>
        <end position="267"/>
    </location>
</feature>
<name>A0ABV1KLY4_9PSEU</name>
<gene>
    <name evidence="10" type="ORF">WIS52_30635</name>
</gene>
<dbReference type="EMBL" id="JBEDNQ010000018">
    <property type="protein sequence ID" value="MEQ3554842.1"/>
    <property type="molecule type" value="Genomic_DNA"/>
</dbReference>
<dbReference type="Pfam" id="PF02308">
    <property type="entry name" value="MgtC"/>
    <property type="match status" value="1"/>
</dbReference>
<dbReference type="PRINTS" id="PR01837">
    <property type="entry name" value="MGTCSAPBPROT"/>
</dbReference>
<dbReference type="InterPro" id="IPR003416">
    <property type="entry name" value="MgtC/SapB/SrpB/YhiD_fam"/>
</dbReference>
<sequence>MPDGWWAPSWSTLAQWDVLPPVLLALVLTIAIGLEREAAAKSAGLRTHVLVGVGAAVFMVISKYGFADLLDTPHVTLDPSRIAAQIVSGIGFIGAGLIFVRQDVVRGLTTAATIWLAAAVGTASGAGLPLLAVLATLTHFLVARGLQPVARAVRRRRRMPPLLRIRYTDGLGLLRAILERCTAAGFSVAGVSVHRESTADDGARVAALTLRLDGRGDLPALAAALAETPGVRSAETGADPDEESDEAPEDPEDPEDIERRDAARPNR</sequence>
<feature type="compositionally biased region" description="Acidic residues" evidence="7">
    <location>
        <begin position="238"/>
        <end position="256"/>
    </location>
</feature>
<proteinExistence type="inferred from homology"/>
<evidence type="ECO:0000256" key="2">
    <source>
        <dbReference type="ARBA" id="ARBA00009298"/>
    </source>
</evidence>
<evidence type="ECO:0000313" key="10">
    <source>
        <dbReference type="EMBL" id="MEQ3554842.1"/>
    </source>
</evidence>
<dbReference type="InterPro" id="IPR049177">
    <property type="entry name" value="MgtC_SapB_SrpB_YhiD_N"/>
</dbReference>
<evidence type="ECO:0000256" key="1">
    <source>
        <dbReference type="ARBA" id="ARBA00004651"/>
    </source>
</evidence>
<reference evidence="10 11" key="1">
    <citation type="submission" date="2024-03" db="EMBL/GenBank/DDBJ databases">
        <title>Draft genome sequence of Pseudonocardia nematodicida JCM 31783.</title>
        <authorList>
            <person name="Butdee W."/>
            <person name="Duangmal K."/>
        </authorList>
    </citation>
    <scope>NUCLEOTIDE SEQUENCE [LARGE SCALE GENOMIC DNA]</scope>
    <source>
        <strain evidence="10 11">JCM 31783</strain>
    </source>
</reference>
<evidence type="ECO:0000256" key="4">
    <source>
        <dbReference type="ARBA" id="ARBA00022692"/>
    </source>
</evidence>
<keyword evidence="5 8" id="KW-1133">Transmembrane helix</keyword>
<evidence type="ECO:0000259" key="9">
    <source>
        <dbReference type="Pfam" id="PF02308"/>
    </source>
</evidence>
<dbReference type="PANTHER" id="PTHR33778">
    <property type="entry name" value="PROTEIN MGTC"/>
    <property type="match status" value="1"/>
</dbReference>
<keyword evidence="3" id="KW-1003">Cell membrane</keyword>